<dbReference type="WBParaSite" id="MhA1_Contig385.frz3.gene3">
    <property type="protein sequence ID" value="MhA1_Contig385.frz3.gene3"/>
    <property type="gene ID" value="MhA1_Contig385.frz3.gene3"/>
</dbReference>
<feature type="compositionally biased region" description="Polar residues" evidence="1">
    <location>
        <begin position="60"/>
        <end position="73"/>
    </location>
</feature>
<dbReference type="Proteomes" id="UP000095281">
    <property type="component" value="Unplaced"/>
</dbReference>
<evidence type="ECO:0000313" key="2">
    <source>
        <dbReference type="Proteomes" id="UP000095281"/>
    </source>
</evidence>
<feature type="compositionally biased region" description="Gly residues" evidence="1">
    <location>
        <begin position="18"/>
        <end position="30"/>
    </location>
</feature>
<organism evidence="2 3">
    <name type="scientific">Meloidogyne hapla</name>
    <name type="common">Root-knot nematode worm</name>
    <dbReference type="NCBI Taxonomy" id="6305"/>
    <lineage>
        <taxon>Eukaryota</taxon>
        <taxon>Metazoa</taxon>
        <taxon>Ecdysozoa</taxon>
        <taxon>Nematoda</taxon>
        <taxon>Chromadorea</taxon>
        <taxon>Rhabditida</taxon>
        <taxon>Tylenchina</taxon>
        <taxon>Tylenchomorpha</taxon>
        <taxon>Tylenchoidea</taxon>
        <taxon>Meloidogynidae</taxon>
        <taxon>Meloidogyninae</taxon>
        <taxon>Meloidogyne</taxon>
    </lineage>
</organism>
<accession>A0A1I8BQN2</accession>
<evidence type="ECO:0000313" key="3">
    <source>
        <dbReference type="WBParaSite" id="MhA1_Contig385.frz3.gene3"/>
    </source>
</evidence>
<name>A0A1I8BQN2_MELHA</name>
<proteinExistence type="predicted"/>
<dbReference type="AlphaFoldDB" id="A0A1I8BQN2"/>
<sequence length="231" mass="24712">MQPWGRGVNKSDQSFNGQGRGGSNGQGRGSNGQRREFNGQGRGSNGQGRGSNGQGRGSRPQWTTSTSDFNYSSGRGGLASKIQPKRLPSFEAKKQKVAEDLPEVRFEAAVPMDVTQWPPKAIENVPIKSTAMDDKPVPFGGNAVKIHVPPDVIHEPSKTTTIAECSASVISGGTSTSIINGGSVAPTNISTSQCHGCTLLRQRMVTMLRTAANTFNEFADAFQEFQQEKDN</sequence>
<feature type="compositionally biased region" description="Gly residues" evidence="1">
    <location>
        <begin position="40"/>
        <end position="56"/>
    </location>
</feature>
<evidence type="ECO:0000256" key="1">
    <source>
        <dbReference type="SAM" id="MobiDB-lite"/>
    </source>
</evidence>
<protein>
    <submittedName>
        <fullName evidence="3">FDF domain-containing protein</fullName>
    </submittedName>
</protein>
<keyword evidence="2" id="KW-1185">Reference proteome</keyword>
<feature type="region of interest" description="Disordered" evidence="1">
    <location>
        <begin position="1"/>
        <end position="87"/>
    </location>
</feature>
<reference evidence="3" key="1">
    <citation type="submission" date="2016-11" db="UniProtKB">
        <authorList>
            <consortium name="WormBaseParasite"/>
        </authorList>
    </citation>
    <scope>IDENTIFICATION</scope>
</reference>